<evidence type="ECO:0000313" key="1">
    <source>
        <dbReference type="EMBL" id="KAF9066094.1"/>
    </source>
</evidence>
<dbReference type="Proteomes" id="UP000772434">
    <property type="component" value="Unassembled WGS sequence"/>
</dbReference>
<protein>
    <submittedName>
        <fullName evidence="1">Uncharacterized protein</fullName>
    </submittedName>
</protein>
<accession>A0A9P5U4Y5</accession>
<keyword evidence="2" id="KW-1185">Reference proteome</keyword>
<organism evidence="1 2">
    <name type="scientific">Rhodocollybia butyracea</name>
    <dbReference type="NCBI Taxonomy" id="206335"/>
    <lineage>
        <taxon>Eukaryota</taxon>
        <taxon>Fungi</taxon>
        <taxon>Dikarya</taxon>
        <taxon>Basidiomycota</taxon>
        <taxon>Agaricomycotina</taxon>
        <taxon>Agaricomycetes</taxon>
        <taxon>Agaricomycetidae</taxon>
        <taxon>Agaricales</taxon>
        <taxon>Marasmiineae</taxon>
        <taxon>Omphalotaceae</taxon>
        <taxon>Rhodocollybia</taxon>
    </lineage>
</organism>
<sequence>MGQYWTLVNIDKAQVASEHWGKLGEFFWSSHSKVLDRLSTAVNLSEWPKLMSKDKCSPAAQTASFLTKLPVELLQAIAKSLIGDFADLMSFSLTCLTMWEVAEGVRFLYLRTELQRRSWNGNRIILLGDYTRRLPQKLLTEEDREMLKEKAEIYDEEGSDDGSDNGFGDADVSLLNRASHEMEENYLHYGDGVRNRIYGLAYYRYVVPEAREWFYLDISRMTLRHAPSTTEAEDRWMLRNLTKQEFVIKSKGTTPSALAQALFSLISWSDDPSISMCCDDADAGRMVRGPWAGDRIDVTLYSLHEHKNDPDWKDITKDVLVFLGRLAKGDDEGFLVDEF</sequence>
<dbReference type="EMBL" id="JADNRY010000093">
    <property type="protein sequence ID" value="KAF9066094.1"/>
    <property type="molecule type" value="Genomic_DNA"/>
</dbReference>
<dbReference type="AlphaFoldDB" id="A0A9P5U4Y5"/>
<reference evidence="1" key="1">
    <citation type="submission" date="2020-11" db="EMBL/GenBank/DDBJ databases">
        <authorList>
            <consortium name="DOE Joint Genome Institute"/>
            <person name="Ahrendt S."/>
            <person name="Riley R."/>
            <person name="Andreopoulos W."/>
            <person name="Labutti K."/>
            <person name="Pangilinan J."/>
            <person name="Ruiz-Duenas F.J."/>
            <person name="Barrasa J.M."/>
            <person name="Sanchez-Garcia M."/>
            <person name="Camarero S."/>
            <person name="Miyauchi S."/>
            <person name="Serrano A."/>
            <person name="Linde D."/>
            <person name="Babiker R."/>
            <person name="Drula E."/>
            <person name="Ayuso-Fernandez I."/>
            <person name="Pacheco R."/>
            <person name="Padilla G."/>
            <person name="Ferreira P."/>
            <person name="Barriuso J."/>
            <person name="Kellner H."/>
            <person name="Castanera R."/>
            <person name="Alfaro M."/>
            <person name="Ramirez L."/>
            <person name="Pisabarro A.G."/>
            <person name="Kuo A."/>
            <person name="Tritt A."/>
            <person name="Lipzen A."/>
            <person name="He G."/>
            <person name="Yan M."/>
            <person name="Ng V."/>
            <person name="Cullen D."/>
            <person name="Martin F."/>
            <person name="Rosso M.-N."/>
            <person name="Henrissat B."/>
            <person name="Hibbett D."/>
            <person name="Martinez A.T."/>
            <person name="Grigoriev I.V."/>
        </authorList>
    </citation>
    <scope>NUCLEOTIDE SEQUENCE</scope>
    <source>
        <strain evidence="1">AH 40177</strain>
    </source>
</reference>
<name>A0A9P5U4Y5_9AGAR</name>
<dbReference type="OrthoDB" id="2588098at2759"/>
<gene>
    <name evidence="1" type="ORF">BDP27DRAFT_1331196</name>
</gene>
<evidence type="ECO:0000313" key="2">
    <source>
        <dbReference type="Proteomes" id="UP000772434"/>
    </source>
</evidence>
<comment type="caution">
    <text evidence="1">The sequence shown here is derived from an EMBL/GenBank/DDBJ whole genome shotgun (WGS) entry which is preliminary data.</text>
</comment>
<proteinExistence type="predicted"/>